<dbReference type="Pfam" id="PF07707">
    <property type="entry name" value="BACK"/>
    <property type="match status" value="1"/>
</dbReference>
<feature type="domain" description="BACK" evidence="2">
    <location>
        <begin position="276"/>
        <end position="319"/>
    </location>
</feature>
<dbReference type="Proteomes" id="UP000708208">
    <property type="component" value="Unassembled WGS sequence"/>
</dbReference>
<evidence type="ECO:0000259" key="2">
    <source>
        <dbReference type="Pfam" id="PF07707"/>
    </source>
</evidence>
<sequence>MSESPLAENPTRIDQLAQKTVTKSSKKIVATRRRRNQDVLEKQAPMKNAPMKNAPMKNAPMKSAPMKNAPMKNAPMKNSPRFGKIVVCPIPRRPANLKSARQAVSTSPKLQPVTIDSSDSENEWAFPERYGPRINRKKCKSLSVPSIKKQGEPRNSKTSGILKRFRGRNQWKNEILDWEFWNTLDKKTKNVNSALPGNFLKVKLIDLATATKIRSAFNGGDHPAEVSTKLGMQSKNQKDFMASWLCTVFFEDFGTRSSNKQRAMRFRTLDCIAKVTYLLLDTEEFLSLTPAALKLILNRVDLTIANEADLFNAVTSWGLYKCYGRISGTFVGSSHYYAAMWEVLKGPLNFIRFSYSSDYSSPFQIIPPQFVLCKKLETILTWFKQTVQQNDGRNIPTSTGIKYFHDKAPAIPLKKSLMDIATSLFQLQFEGPPEKKISLRRRGHFYLSYYIEEWKQPTLLHVLRRITPFVSHVVILCQNNAEVKTLGKLVGPKICSQVHTLRVESFEQDRVAITNCFCADGGILITPDTCWEIDPAHNSVLIIYDMPFRNVKSSQKLGVRKVTGHNRVVIYFFKATKNPESDAAILSNLSGNMSRLPVNFEID</sequence>
<dbReference type="EMBL" id="CAJVCH010545960">
    <property type="protein sequence ID" value="CAG7828059.1"/>
    <property type="molecule type" value="Genomic_DNA"/>
</dbReference>
<dbReference type="InterPro" id="IPR011705">
    <property type="entry name" value="BACK"/>
</dbReference>
<evidence type="ECO:0000313" key="3">
    <source>
        <dbReference type="EMBL" id="CAG7828059.1"/>
    </source>
</evidence>
<gene>
    <name evidence="3" type="ORF">AFUS01_LOCUS38010</name>
</gene>
<keyword evidence="4" id="KW-1185">Reference proteome</keyword>
<accession>A0A8J2PLJ4</accession>
<reference evidence="3" key="1">
    <citation type="submission" date="2021-06" db="EMBL/GenBank/DDBJ databases">
        <authorList>
            <person name="Hodson N. C."/>
            <person name="Mongue J. A."/>
            <person name="Jaron S. K."/>
        </authorList>
    </citation>
    <scope>NUCLEOTIDE SEQUENCE</scope>
</reference>
<name>A0A8J2PLJ4_9HEXA</name>
<feature type="region of interest" description="Disordered" evidence="1">
    <location>
        <begin position="1"/>
        <end position="44"/>
    </location>
</feature>
<comment type="caution">
    <text evidence="3">The sequence shown here is derived from an EMBL/GenBank/DDBJ whole genome shotgun (WGS) entry which is preliminary data.</text>
</comment>
<feature type="compositionally biased region" description="Polar residues" evidence="1">
    <location>
        <begin position="102"/>
        <end position="117"/>
    </location>
</feature>
<protein>
    <recommendedName>
        <fullName evidence="2">BACK domain-containing protein</fullName>
    </recommendedName>
</protein>
<organism evidence="3 4">
    <name type="scientific">Allacma fusca</name>
    <dbReference type="NCBI Taxonomy" id="39272"/>
    <lineage>
        <taxon>Eukaryota</taxon>
        <taxon>Metazoa</taxon>
        <taxon>Ecdysozoa</taxon>
        <taxon>Arthropoda</taxon>
        <taxon>Hexapoda</taxon>
        <taxon>Collembola</taxon>
        <taxon>Symphypleona</taxon>
        <taxon>Sminthuridae</taxon>
        <taxon>Allacma</taxon>
    </lineage>
</organism>
<feature type="region of interest" description="Disordered" evidence="1">
    <location>
        <begin position="98"/>
        <end position="129"/>
    </location>
</feature>
<dbReference type="AlphaFoldDB" id="A0A8J2PLJ4"/>
<evidence type="ECO:0000313" key="4">
    <source>
        <dbReference type="Proteomes" id="UP000708208"/>
    </source>
</evidence>
<feature type="compositionally biased region" description="Basic residues" evidence="1">
    <location>
        <begin position="24"/>
        <end position="35"/>
    </location>
</feature>
<evidence type="ECO:0000256" key="1">
    <source>
        <dbReference type="SAM" id="MobiDB-lite"/>
    </source>
</evidence>
<proteinExistence type="predicted"/>